<dbReference type="RefSeq" id="WP_093411370.1">
    <property type="nucleotide sequence ID" value="NZ_BOPD01000049.1"/>
</dbReference>
<organism evidence="4 5">
    <name type="scientific">Micromonospora sediminimaris</name>
    <dbReference type="NCBI Taxonomy" id="547162"/>
    <lineage>
        <taxon>Bacteria</taxon>
        <taxon>Bacillati</taxon>
        <taxon>Actinomycetota</taxon>
        <taxon>Actinomycetes</taxon>
        <taxon>Micromonosporales</taxon>
        <taxon>Micromonosporaceae</taxon>
        <taxon>Micromonospora</taxon>
    </lineage>
</organism>
<dbReference type="AlphaFoldDB" id="A0A9W5XN62"/>
<evidence type="ECO:0000256" key="1">
    <source>
        <dbReference type="ARBA" id="ARBA00022741"/>
    </source>
</evidence>
<dbReference type="GO" id="GO:0005524">
    <property type="term" value="F:ATP binding"/>
    <property type="evidence" value="ECO:0007669"/>
    <property type="project" value="UniProtKB-KW"/>
</dbReference>
<evidence type="ECO:0000313" key="4">
    <source>
        <dbReference type="EMBL" id="GIJ36393.1"/>
    </source>
</evidence>
<dbReference type="GO" id="GO:0016887">
    <property type="term" value="F:ATP hydrolysis activity"/>
    <property type="evidence" value="ECO:0007669"/>
    <property type="project" value="InterPro"/>
</dbReference>
<reference evidence="4" key="1">
    <citation type="submission" date="2021-01" db="EMBL/GenBank/DDBJ databases">
        <title>Whole genome shotgun sequence of Verrucosispora sediminis NBRC 107745.</title>
        <authorList>
            <person name="Komaki H."/>
            <person name="Tamura T."/>
        </authorList>
    </citation>
    <scope>NUCLEOTIDE SEQUENCE</scope>
    <source>
        <strain evidence="4">NBRC 107745</strain>
    </source>
</reference>
<dbReference type="PANTHER" id="PTHR43582">
    <property type="entry name" value="LINEARMYCIN RESISTANCE ATP-BINDING PROTEIN LNRL"/>
    <property type="match status" value="1"/>
</dbReference>
<dbReference type="InterPro" id="IPR003439">
    <property type="entry name" value="ABC_transporter-like_ATP-bd"/>
</dbReference>
<comment type="caution">
    <text evidence="4">The sequence shown here is derived from an EMBL/GenBank/DDBJ whole genome shotgun (WGS) entry which is preliminary data.</text>
</comment>
<evidence type="ECO:0000313" key="5">
    <source>
        <dbReference type="Proteomes" id="UP000607311"/>
    </source>
</evidence>
<dbReference type="InterPro" id="IPR027417">
    <property type="entry name" value="P-loop_NTPase"/>
</dbReference>
<dbReference type="OrthoDB" id="9804819at2"/>
<dbReference type="InterPro" id="IPR003593">
    <property type="entry name" value="AAA+_ATPase"/>
</dbReference>
<dbReference type="Gene3D" id="3.40.50.300">
    <property type="entry name" value="P-loop containing nucleotide triphosphate hydrolases"/>
    <property type="match status" value="1"/>
</dbReference>
<evidence type="ECO:0000259" key="3">
    <source>
        <dbReference type="PROSITE" id="PS50893"/>
    </source>
</evidence>
<gene>
    <name evidence="4" type="ORF">Vse01_55410</name>
</gene>
<dbReference type="SUPFAM" id="SSF52540">
    <property type="entry name" value="P-loop containing nucleoside triphosphate hydrolases"/>
    <property type="match status" value="1"/>
</dbReference>
<accession>A0A9W5XN62</accession>
<dbReference type="PANTHER" id="PTHR43582:SF2">
    <property type="entry name" value="LINEARMYCIN RESISTANCE ATP-BINDING PROTEIN LNRL"/>
    <property type="match status" value="1"/>
</dbReference>
<dbReference type="SMART" id="SM00382">
    <property type="entry name" value="AAA"/>
    <property type="match status" value="1"/>
</dbReference>
<name>A0A9W5XN62_9ACTN</name>
<feature type="domain" description="ABC transporter" evidence="3">
    <location>
        <begin position="6"/>
        <end position="236"/>
    </location>
</feature>
<dbReference type="Pfam" id="PF00005">
    <property type="entry name" value="ABC_tran"/>
    <property type="match status" value="1"/>
</dbReference>
<keyword evidence="1" id="KW-0547">Nucleotide-binding</keyword>
<keyword evidence="2 4" id="KW-0067">ATP-binding</keyword>
<dbReference type="InterPro" id="IPR017871">
    <property type="entry name" value="ABC_transporter-like_CS"/>
</dbReference>
<dbReference type="PROSITE" id="PS50893">
    <property type="entry name" value="ABC_TRANSPORTER_2"/>
    <property type="match status" value="1"/>
</dbReference>
<sequence>MTEDAVTATALTKTYPGASTPAVDRMTFSVPSGQSIGLLGPNGAGKTTLLKLVCGVSPPTSGQILVHGAAPDGAAQRDLAVVHQSGPFDMMLTVRDNLRIAAGFRGLSWRRVRTRAAALLDEFDLAGKSDDLVFTLSGGQRRRLQVVRALLRVPRLLLLDEPSAGLDVEGRRRVWDLLDDLRRTHGLTLVWTSHHMDELERNCERILVVQHGRILRDGSSEQLKDEAGQVTAELRTGSPDDWAAVAECARLTGLAPEYRGELFVLTGDDLRRRLPALIAALTERQVAIESVALTSSSLEDAFLALTRAEVSNR</sequence>
<evidence type="ECO:0000256" key="2">
    <source>
        <dbReference type="ARBA" id="ARBA00022840"/>
    </source>
</evidence>
<dbReference type="PROSITE" id="PS00211">
    <property type="entry name" value="ABC_TRANSPORTER_1"/>
    <property type="match status" value="1"/>
</dbReference>
<dbReference type="Proteomes" id="UP000607311">
    <property type="component" value="Unassembled WGS sequence"/>
</dbReference>
<dbReference type="EMBL" id="BOPD01000049">
    <property type="protein sequence ID" value="GIJ36393.1"/>
    <property type="molecule type" value="Genomic_DNA"/>
</dbReference>
<proteinExistence type="predicted"/>
<keyword evidence="5" id="KW-1185">Reference proteome</keyword>
<protein>
    <submittedName>
        <fullName evidence="4">ABC transporter ATP-binding protein</fullName>
    </submittedName>
</protein>